<reference evidence="1" key="1">
    <citation type="submission" date="2020-06" db="EMBL/GenBank/DDBJ databases">
        <authorList>
            <consortium name="Wellcome Sanger Institute Data Sharing"/>
        </authorList>
    </citation>
    <scope>NUCLEOTIDE SEQUENCE [LARGE SCALE GENOMIC DNA]</scope>
</reference>
<sequence length="588" mass="64785">MQECFLLNNQQHVGLQKLSALSATSHSFLGPIKKYKFIQDDTSGESTLVCSSFRIIESLDLTCAVGQLVYETLRSHHGVYHTGCGCLLFLAGAWSRAALECLQKGIPVAHIMSAMSEGMDVCAEVCRKCAIPAESIHSVMVEPITEATAHQIDGKTLNIRERRKLKLSRHFFQDSTQLPPTRQPEFDVPQIAKGLHHGSDISMKLAIEAFRILSDNRASTFDISKVLTCMLPALPEHHSTVVQGCIVLLAVEQALIARRLEEQHLNVALIMGDLSDSYRHLGFTRPKGLQRISDGVASSSREEEWIEAVVSLLVKLQVKLILISGRACENVIQRCCRHQILIVEKLKPSVLMILADSTRAIPVTYPTQLGKDCIGTGAKVTLWKEISSPEGKSTAAVNICSGGDIRLVTVVITGCVQGKLPILEDQFWASAFRLHNALKDGSVLPGAGHTEILCVHHLLKVVTNDQRSKRNPYTNVVLHLMADGLIDYISTVLMNTGRFSKVEARTIISQQVQNYREHPDMLLGVAQLLHLEGGATSPEERAHLDVYDNLSVKLEAWRKALDLVFLVLQTDAEIVTGVAPETDAKQQT</sequence>
<organism evidence="1 2">
    <name type="scientific">Gouania willdenowi</name>
    <name type="common">Blunt-snouted clingfish</name>
    <name type="synonym">Lepadogaster willdenowi</name>
    <dbReference type="NCBI Taxonomy" id="441366"/>
    <lineage>
        <taxon>Eukaryota</taxon>
        <taxon>Metazoa</taxon>
        <taxon>Chordata</taxon>
        <taxon>Craniata</taxon>
        <taxon>Vertebrata</taxon>
        <taxon>Euteleostomi</taxon>
        <taxon>Actinopterygii</taxon>
        <taxon>Neopterygii</taxon>
        <taxon>Teleostei</taxon>
        <taxon>Neoteleostei</taxon>
        <taxon>Acanthomorphata</taxon>
        <taxon>Ovalentaria</taxon>
        <taxon>Blenniimorphae</taxon>
        <taxon>Blenniiformes</taxon>
        <taxon>Gobiesocoidei</taxon>
        <taxon>Gobiesocidae</taxon>
        <taxon>Gobiesocinae</taxon>
        <taxon>Gouania</taxon>
    </lineage>
</organism>
<gene>
    <name evidence="1" type="primary">bbs12</name>
</gene>
<dbReference type="InterPro" id="IPR027413">
    <property type="entry name" value="GROEL-like_equatorial_sf"/>
</dbReference>
<reference evidence="1" key="2">
    <citation type="submission" date="2025-08" db="UniProtKB">
        <authorList>
            <consortium name="Ensembl"/>
        </authorList>
    </citation>
    <scope>IDENTIFICATION</scope>
</reference>
<dbReference type="Ensembl" id="ENSGWIT00000032131.1">
    <property type="protein sequence ID" value="ENSGWIP00000029432.1"/>
    <property type="gene ID" value="ENSGWIG00000015373.1"/>
</dbReference>
<dbReference type="SUPFAM" id="SSF52029">
    <property type="entry name" value="GroEL apical domain-like"/>
    <property type="match status" value="1"/>
</dbReference>
<evidence type="ECO:0000313" key="2">
    <source>
        <dbReference type="Proteomes" id="UP000694680"/>
    </source>
</evidence>
<dbReference type="GO" id="GO:0005524">
    <property type="term" value="F:ATP binding"/>
    <property type="evidence" value="ECO:0007669"/>
    <property type="project" value="InterPro"/>
</dbReference>
<dbReference type="GO" id="GO:0045494">
    <property type="term" value="P:photoreceptor cell maintenance"/>
    <property type="evidence" value="ECO:0007669"/>
    <property type="project" value="TreeGrafter"/>
</dbReference>
<dbReference type="PANTHER" id="PTHR46883:SF1">
    <property type="entry name" value="BARDET-BIEDL SYNDROME 12 PROTEIN"/>
    <property type="match status" value="1"/>
</dbReference>
<keyword evidence="2" id="KW-1185">Reference proteome</keyword>
<protein>
    <recommendedName>
        <fullName evidence="3">Bardet-Biedl syndrome 12</fullName>
    </recommendedName>
</protein>
<dbReference type="InterPro" id="IPR027409">
    <property type="entry name" value="GroEL-like_apical_dom_sf"/>
</dbReference>
<name>A0A8C5GF96_GOUWI</name>
<evidence type="ECO:0000313" key="1">
    <source>
        <dbReference type="Ensembl" id="ENSGWIP00000029432.1"/>
    </source>
</evidence>
<dbReference type="PANTHER" id="PTHR46883">
    <property type="entry name" value="BARDET-BIEDL SYNDROME 12 PROTEIN"/>
    <property type="match status" value="1"/>
</dbReference>
<dbReference type="Gene3D" id="1.10.560.10">
    <property type="entry name" value="GroEL-like equatorial domain"/>
    <property type="match status" value="2"/>
</dbReference>
<dbReference type="CTD" id="166379"/>
<dbReference type="AlphaFoldDB" id="A0A8C5GF96"/>
<dbReference type="InterPro" id="IPR002423">
    <property type="entry name" value="Cpn60/GroEL/TCP-1"/>
</dbReference>
<dbReference type="Gene3D" id="3.50.7.10">
    <property type="entry name" value="GroEL"/>
    <property type="match status" value="1"/>
</dbReference>
<dbReference type="GeneID" id="114470812"/>
<dbReference type="Proteomes" id="UP000694680">
    <property type="component" value="Chromosome 10"/>
</dbReference>
<dbReference type="Pfam" id="PF00118">
    <property type="entry name" value="Cpn60_TCP1"/>
    <property type="match status" value="1"/>
</dbReference>
<dbReference type="RefSeq" id="XP_028314944.1">
    <property type="nucleotide sequence ID" value="XM_028459143.1"/>
</dbReference>
<dbReference type="OrthoDB" id="10037098at2759"/>
<dbReference type="GO" id="GO:0051131">
    <property type="term" value="P:chaperone-mediated protein complex assembly"/>
    <property type="evidence" value="ECO:0007669"/>
    <property type="project" value="InterPro"/>
</dbReference>
<reference evidence="1" key="3">
    <citation type="submission" date="2025-09" db="UniProtKB">
        <authorList>
            <consortium name="Ensembl"/>
        </authorList>
    </citation>
    <scope>IDENTIFICATION</scope>
</reference>
<proteinExistence type="predicted"/>
<dbReference type="InterPro" id="IPR042984">
    <property type="entry name" value="BBS12"/>
</dbReference>
<accession>A0A8C5GF96</accession>
<evidence type="ECO:0008006" key="3">
    <source>
        <dbReference type="Google" id="ProtNLM"/>
    </source>
</evidence>
<dbReference type="SUPFAM" id="SSF48592">
    <property type="entry name" value="GroEL equatorial domain-like"/>
    <property type="match status" value="1"/>
</dbReference>